<dbReference type="Pfam" id="PF04237">
    <property type="entry name" value="YjbR"/>
    <property type="match status" value="1"/>
</dbReference>
<dbReference type="Gene3D" id="3.90.1150.30">
    <property type="match status" value="1"/>
</dbReference>
<protein>
    <submittedName>
        <fullName evidence="1">MmcQ/YjbR family DNA-binding protein</fullName>
    </submittedName>
</protein>
<evidence type="ECO:0000313" key="1">
    <source>
        <dbReference type="EMBL" id="MFC0320978.1"/>
    </source>
</evidence>
<dbReference type="PANTHER" id="PTHR35145:SF1">
    <property type="entry name" value="CYTOPLASMIC PROTEIN"/>
    <property type="match status" value="1"/>
</dbReference>
<dbReference type="RefSeq" id="WP_130856474.1">
    <property type="nucleotide sequence ID" value="NZ_JBHLWO010000002.1"/>
</dbReference>
<sequence length="117" mass="13435">MNIEELRTYCLSKRGVTEGFPFGPDTLVFKVGEKVFLLTGLDAQPLSFNVKCDPERAIELREQYPSSVLPGYHMNKKHWNTVQANGELSFKQLTELIDHSYELVYNSLPQRIKETLS</sequence>
<dbReference type="InterPro" id="IPR007351">
    <property type="entry name" value="YjbR"/>
</dbReference>
<dbReference type="GO" id="GO:0003677">
    <property type="term" value="F:DNA binding"/>
    <property type="evidence" value="ECO:0007669"/>
    <property type="project" value="UniProtKB-KW"/>
</dbReference>
<dbReference type="InterPro" id="IPR058532">
    <property type="entry name" value="YjbR/MT2646/Rv2570-like"/>
</dbReference>
<name>A0ABV6HQ05_9SPHI</name>
<accession>A0ABV6HQ05</accession>
<reference evidence="1 2" key="1">
    <citation type="submission" date="2024-09" db="EMBL/GenBank/DDBJ databases">
        <authorList>
            <person name="Sun Q."/>
            <person name="Mori K."/>
        </authorList>
    </citation>
    <scope>NUCLEOTIDE SEQUENCE [LARGE SCALE GENOMIC DNA]</scope>
    <source>
        <strain evidence="1 2">CCM 7765</strain>
    </source>
</reference>
<organism evidence="1 2">
    <name type="scientific">Olivibacter oleidegradans</name>
    <dbReference type="NCBI Taxonomy" id="760123"/>
    <lineage>
        <taxon>Bacteria</taxon>
        <taxon>Pseudomonadati</taxon>
        <taxon>Bacteroidota</taxon>
        <taxon>Sphingobacteriia</taxon>
        <taxon>Sphingobacteriales</taxon>
        <taxon>Sphingobacteriaceae</taxon>
        <taxon>Olivibacter</taxon>
    </lineage>
</organism>
<dbReference type="PANTHER" id="PTHR35145">
    <property type="entry name" value="CYTOPLASMIC PROTEIN-RELATED"/>
    <property type="match status" value="1"/>
</dbReference>
<dbReference type="Proteomes" id="UP001589774">
    <property type="component" value="Unassembled WGS sequence"/>
</dbReference>
<dbReference type="EMBL" id="JBHLWO010000002">
    <property type="protein sequence ID" value="MFC0320978.1"/>
    <property type="molecule type" value="Genomic_DNA"/>
</dbReference>
<dbReference type="InterPro" id="IPR038056">
    <property type="entry name" value="YjbR-like_sf"/>
</dbReference>
<keyword evidence="2" id="KW-1185">Reference proteome</keyword>
<gene>
    <name evidence="1" type="ORF">ACFFI0_21820</name>
</gene>
<dbReference type="SUPFAM" id="SSF142906">
    <property type="entry name" value="YjbR-like"/>
    <property type="match status" value="1"/>
</dbReference>
<proteinExistence type="predicted"/>
<keyword evidence="1" id="KW-0238">DNA-binding</keyword>
<evidence type="ECO:0000313" key="2">
    <source>
        <dbReference type="Proteomes" id="UP001589774"/>
    </source>
</evidence>
<comment type="caution">
    <text evidence="1">The sequence shown here is derived from an EMBL/GenBank/DDBJ whole genome shotgun (WGS) entry which is preliminary data.</text>
</comment>